<name>A0A2W5PZD3_9BACT</name>
<dbReference type="EMBL" id="QFQB01000009">
    <property type="protein sequence ID" value="PZQ47863.1"/>
    <property type="molecule type" value="Genomic_DNA"/>
</dbReference>
<protein>
    <submittedName>
        <fullName evidence="1">Glycosyltransferase</fullName>
    </submittedName>
</protein>
<dbReference type="Gene3D" id="3.90.550.10">
    <property type="entry name" value="Spore Coat Polysaccharide Biosynthesis Protein SpsA, Chain A"/>
    <property type="match status" value="1"/>
</dbReference>
<evidence type="ECO:0000313" key="2">
    <source>
        <dbReference type="Proteomes" id="UP000249417"/>
    </source>
</evidence>
<dbReference type="SUPFAM" id="SSF53448">
    <property type="entry name" value="Nucleotide-diphospho-sugar transferases"/>
    <property type="match status" value="1"/>
</dbReference>
<dbReference type="GO" id="GO:0016740">
    <property type="term" value="F:transferase activity"/>
    <property type="evidence" value="ECO:0007669"/>
    <property type="project" value="UniProtKB-KW"/>
</dbReference>
<organism evidence="1 2">
    <name type="scientific">Micavibrio aeruginosavorus</name>
    <dbReference type="NCBI Taxonomy" id="349221"/>
    <lineage>
        <taxon>Bacteria</taxon>
        <taxon>Pseudomonadati</taxon>
        <taxon>Bdellovibrionota</taxon>
        <taxon>Bdellovibrionia</taxon>
        <taxon>Bdellovibrionales</taxon>
        <taxon>Pseudobdellovibrionaceae</taxon>
        <taxon>Micavibrio</taxon>
    </lineage>
</organism>
<keyword evidence="1" id="KW-0808">Transferase</keyword>
<dbReference type="InterPro" id="IPR029044">
    <property type="entry name" value="Nucleotide-diphossugar_trans"/>
</dbReference>
<accession>A0A2W5PZD3</accession>
<dbReference type="AlphaFoldDB" id="A0A2W5PZD3"/>
<gene>
    <name evidence="1" type="ORF">DI551_02560</name>
</gene>
<dbReference type="Proteomes" id="UP000249417">
    <property type="component" value="Unassembled WGS sequence"/>
</dbReference>
<evidence type="ECO:0000313" key="1">
    <source>
        <dbReference type="EMBL" id="PZQ47863.1"/>
    </source>
</evidence>
<sequence length="297" mass="34988">MSVLDKLKDPQRVYNYLYWRVRDFIQYFENWAALLRIKKTSREPFETKPHGRKEEVIISLTSYPKRFGTLHWTLECLTRQTVKADRVIVWLYEPDMAHITPEMRALESRNVEFRAAPEDYKSFKKIFYTLTTFPNAIIITVDDDMYYKPTMLEELIEAWSGDYKEIVCHYGVRIPVDASGKKRPFREWKEIRGPLADALDVMPYGFGGVLYPPGALPPQTLNTADFKRLCPHADDVWLYWMARMNGCRYRKAPKDVKVLEWPSTQASGLKNQNMGWRNDEQIDKMAKEYGWPSFETA</sequence>
<comment type="caution">
    <text evidence="1">The sequence shown here is derived from an EMBL/GenBank/DDBJ whole genome shotgun (WGS) entry which is preliminary data.</text>
</comment>
<proteinExistence type="predicted"/>
<reference evidence="1 2" key="1">
    <citation type="submission" date="2017-08" db="EMBL/GenBank/DDBJ databases">
        <title>Infants hospitalized years apart are colonized by the same room-sourced microbial strains.</title>
        <authorList>
            <person name="Brooks B."/>
            <person name="Olm M.R."/>
            <person name="Firek B.A."/>
            <person name="Baker R."/>
            <person name="Thomas B.C."/>
            <person name="Morowitz M.J."/>
            <person name="Banfield J.F."/>
        </authorList>
    </citation>
    <scope>NUCLEOTIDE SEQUENCE [LARGE SCALE GENOMIC DNA]</scope>
    <source>
        <strain evidence="1">S2_005_002_R2_29</strain>
    </source>
</reference>